<feature type="chain" id="PRO_5003094596" description="3D domain protein" evidence="1">
    <location>
        <begin position="25"/>
        <end position="144"/>
    </location>
</feature>
<name>D7CTU7_TRURR</name>
<accession>D7CTU7</accession>
<dbReference type="HOGENOM" id="CLU_136081_0_0_0"/>
<dbReference type="STRING" id="649638.Trad_2538"/>
<feature type="signal peptide" evidence="1">
    <location>
        <begin position="1"/>
        <end position="24"/>
    </location>
</feature>
<reference evidence="2 3" key="2">
    <citation type="journal article" date="2011" name="Stand. Genomic Sci.">
        <title>Complete genome sequence of Truepera radiovictrix type strain (RQ-24).</title>
        <authorList>
            <person name="Ivanova N."/>
            <person name="Rohde C."/>
            <person name="Munk C."/>
            <person name="Nolan M."/>
            <person name="Lucas S."/>
            <person name="Del Rio T.G."/>
            <person name="Tice H."/>
            <person name="Deshpande S."/>
            <person name="Cheng J.F."/>
            <person name="Tapia R."/>
            <person name="Han C."/>
            <person name="Goodwin L."/>
            <person name="Pitluck S."/>
            <person name="Liolios K."/>
            <person name="Mavromatis K."/>
            <person name="Mikhailova N."/>
            <person name="Pati A."/>
            <person name="Chen A."/>
            <person name="Palaniappan K."/>
            <person name="Land M."/>
            <person name="Hauser L."/>
            <person name="Chang Y.J."/>
            <person name="Jeffries C.D."/>
            <person name="Brambilla E."/>
            <person name="Rohde M."/>
            <person name="Goker M."/>
            <person name="Tindall B.J."/>
            <person name="Woyke T."/>
            <person name="Bristow J."/>
            <person name="Eisen J.A."/>
            <person name="Markowitz V."/>
            <person name="Hugenholtz P."/>
            <person name="Kyrpides N.C."/>
            <person name="Klenk H.P."/>
            <person name="Lapidus A."/>
        </authorList>
    </citation>
    <scope>NUCLEOTIDE SEQUENCE [LARGE SCALE GENOMIC DNA]</scope>
    <source>
        <strain evidence="3">DSM 17093 / CIP 108686 / LMG 22925 / RQ-24</strain>
    </source>
</reference>
<protein>
    <recommendedName>
        <fullName evidence="4">3D domain protein</fullName>
    </recommendedName>
</protein>
<keyword evidence="1" id="KW-0732">Signal</keyword>
<organism evidence="2 3">
    <name type="scientific">Truepera radiovictrix (strain DSM 17093 / CIP 108686 / LMG 22925 / RQ-24)</name>
    <dbReference type="NCBI Taxonomy" id="649638"/>
    <lineage>
        <taxon>Bacteria</taxon>
        <taxon>Thermotogati</taxon>
        <taxon>Deinococcota</taxon>
        <taxon>Deinococci</taxon>
        <taxon>Trueperales</taxon>
        <taxon>Trueperaceae</taxon>
        <taxon>Truepera</taxon>
    </lineage>
</organism>
<dbReference type="Proteomes" id="UP000000379">
    <property type="component" value="Chromosome"/>
</dbReference>
<dbReference type="EMBL" id="CP002049">
    <property type="protein sequence ID" value="ADI15644.1"/>
    <property type="molecule type" value="Genomic_DNA"/>
</dbReference>
<dbReference type="AlphaFoldDB" id="D7CTU7"/>
<reference evidence="3" key="1">
    <citation type="submission" date="2010-05" db="EMBL/GenBank/DDBJ databases">
        <title>The complete genome of Truepera radiovictris DSM 17093.</title>
        <authorList>
            <consortium name="US DOE Joint Genome Institute (JGI-PGF)"/>
            <person name="Lucas S."/>
            <person name="Copeland A."/>
            <person name="Lapidus A."/>
            <person name="Glavina del Rio T."/>
            <person name="Dalin E."/>
            <person name="Tice H."/>
            <person name="Bruce D."/>
            <person name="Goodwin L."/>
            <person name="Pitluck S."/>
            <person name="Kyrpides N."/>
            <person name="Mavromatis K."/>
            <person name="Ovchinnikova G."/>
            <person name="Munk A.C."/>
            <person name="Detter J.C."/>
            <person name="Han C."/>
            <person name="Tapia R."/>
            <person name="Land M."/>
            <person name="Hauser L."/>
            <person name="Markowitz V."/>
            <person name="Cheng J.-F."/>
            <person name="Hugenholtz P."/>
            <person name="Woyke T."/>
            <person name="Wu D."/>
            <person name="Tindall B."/>
            <person name="Pomrenke H.G."/>
            <person name="Brambilla E."/>
            <person name="Klenk H.-P."/>
            <person name="Eisen J.A."/>
        </authorList>
    </citation>
    <scope>NUCLEOTIDE SEQUENCE [LARGE SCALE GENOMIC DNA]</scope>
    <source>
        <strain evidence="3">DSM 17093 / CIP 108686 / LMG 22925 / RQ-24</strain>
    </source>
</reference>
<dbReference type="eggNOG" id="COG3584">
    <property type="taxonomic scope" value="Bacteria"/>
</dbReference>
<gene>
    <name evidence="2" type="ordered locus">Trad_2538</name>
</gene>
<proteinExistence type="predicted"/>
<sequence length="144" mass="15882">MMRRHPLYPLCWTLLALLAPLAKAAPEALHTLEVTLTAYASTPDQTEGDPTVTATGQRVRPGIVAVSRDLLKTQLPYGTQVRVVEIRTDDEGCGGYPTSTVFEVQDTMAPERVNEVDIWMPTREEALSWGRCVATLEVVAYPAR</sequence>
<keyword evidence="3" id="KW-1185">Reference proteome</keyword>
<evidence type="ECO:0000313" key="3">
    <source>
        <dbReference type="Proteomes" id="UP000000379"/>
    </source>
</evidence>
<evidence type="ECO:0000256" key="1">
    <source>
        <dbReference type="SAM" id="SignalP"/>
    </source>
</evidence>
<dbReference type="CDD" id="cd22784">
    <property type="entry name" value="DPBB_MltA_YuiC-like"/>
    <property type="match status" value="1"/>
</dbReference>
<dbReference type="KEGG" id="tra:Trad_2538"/>
<evidence type="ECO:0008006" key="4">
    <source>
        <dbReference type="Google" id="ProtNLM"/>
    </source>
</evidence>
<evidence type="ECO:0000313" key="2">
    <source>
        <dbReference type="EMBL" id="ADI15644.1"/>
    </source>
</evidence>